<gene>
    <name evidence="2" type="ORF">ACFSRZ_11955</name>
</gene>
<feature type="transmembrane region" description="Helical" evidence="1">
    <location>
        <begin position="95"/>
        <end position="114"/>
    </location>
</feature>
<proteinExistence type="predicted"/>
<dbReference type="RefSeq" id="WP_379666801.1">
    <property type="nucleotide sequence ID" value="NZ_JBHULH010000008.1"/>
</dbReference>
<name>A0ABW5LTI2_9FLAO</name>
<evidence type="ECO:0008006" key="4">
    <source>
        <dbReference type="Google" id="ProtNLM"/>
    </source>
</evidence>
<keyword evidence="1" id="KW-1133">Transmembrane helix</keyword>
<organism evidence="2 3">
    <name type="scientific">Pseudotenacibaculum haliotis</name>
    <dbReference type="NCBI Taxonomy" id="1862138"/>
    <lineage>
        <taxon>Bacteria</taxon>
        <taxon>Pseudomonadati</taxon>
        <taxon>Bacteroidota</taxon>
        <taxon>Flavobacteriia</taxon>
        <taxon>Flavobacteriales</taxon>
        <taxon>Flavobacteriaceae</taxon>
        <taxon>Pseudotenacibaculum</taxon>
    </lineage>
</organism>
<accession>A0ABW5LTI2</accession>
<sequence length="366" mass="42545">MLYFNESNSFFEFSAIDSMQYHEFALDITEGGFWDGIFNYLKNEDVEDFGAVLFTSLAYIIYPSPITFNIFNVLAGMITVIYAYKLSKNFMSKEYAFMASTVYGLSSFVIYLYSTGMKETFFAMFVVLFFEKLNKFLNTKKVINLFLCLLYLSVVYFFRPAVMFMLIASVLLAILFSYRKNVLNILVSGAIVFFSISFLLKDFQALTDRYYTNEDAIAERVSGAGVTTDAFSYVAAFLSGTIGPLPTYSPLKGRLQQYFYSFGLGLKVFISIFFWLGLYMVFKNKNITLISICTFVLFETISLSAILQSFELRFSSPHLILIYIISFYWLYKKRERDKIKIFERKIISLYFIMSALMIIYWNSRLF</sequence>
<feature type="transmembrane region" description="Helical" evidence="1">
    <location>
        <begin position="258"/>
        <end position="282"/>
    </location>
</feature>
<feature type="transmembrane region" description="Helical" evidence="1">
    <location>
        <begin position="182"/>
        <end position="200"/>
    </location>
</feature>
<evidence type="ECO:0000313" key="3">
    <source>
        <dbReference type="Proteomes" id="UP001597508"/>
    </source>
</evidence>
<dbReference type="Proteomes" id="UP001597508">
    <property type="component" value="Unassembled WGS sequence"/>
</dbReference>
<feature type="transmembrane region" description="Helical" evidence="1">
    <location>
        <begin position="59"/>
        <end position="83"/>
    </location>
</feature>
<feature type="transmembrane region" description="Helical" evidence="1">
    <location>
        <begin position="120"/>
        <end position="137"/>
    </location>
</feature>
<comment type="caution">
    <text evidence="2">The sequence shown here is derived from an EMBL/GenBank/DDBJ whole genome shotgun (WGS) entry which is preliminary data.</text>
</comment>
<keyword evidence="3" id="KW-1185">Reference proteome</keyword>
<keyword evidence="1" id="KW-0812">Transmembrane</keyword>
<dbReference type="EMBL" id="JBHULH010000008">
    <property type="protein sequence ID" value="MFD2568092.1"/>
    <property type="molecule type" value="Genomic_DNA"/>
</dbReference>
<feature type="transmembrane region" description="Helical" evidence="1">
    <location>
        <begin position="346"/>
        <end position="363"/>
    </location>
</feature>
<feature type="transmembrane region" description="Helical" evidence="1">
    <location>
        <begin position="149"/>
        <end position="176"/>
    </location>
</feature>
<evidence type="ECO:0000313" key="2">
    <source>
        <dbReference type="EMBL" id="MFD2568092.1"/>
    </source>
</evidence>
<feature type="transmembrane region" description="Helical" evidence="1">
    <location>
        <begin position="314"/>
        <end position="331"/>
    </location>
</feature>
<evidence type="ECO:0000256" key="1">
    <source>
        <dbReference type="SAM" id="Phobius"/>
    </source>
</evidence>
<feature type="transmembrane region" description="Helical" evidence="1">
    <location>
        <begin position="289"/>
        <end position="308"/>
    </location>
</feature>
<feature type="transmembrane region" description="Helical" evidence="1">
    <location>
        <begin position="221"/>
        <end position="238"/>
    </location>
</feature>
<protein>
    <recommendedName>
        <fullName evidence="4">Glycosyltransferase RgtA/B/C/D-like domain-containing protein</fullName>
    </recommendedName>
</protein>
<reference evidence="3" key="1">
    <citation type="journal article" date="2019" name="Int. J. Syst. Evol. Microbiol.">
        <title>The Global Catalogue of Microorganisms (GCM) 10K type strain sequencing project: providing services to taxonomists for standard genome sequencing and annotation.</title>
        <authorList>
            <consortium name="The Broad Institute Genomics Platform"/>
            <consortium name="The Broad Institute Genome Sequencing Center for Infectious Disease"/>
            <person name="Wu L."/>
            <person name="Ma J."/>
        </authorList>
    </citation>
    <scope>NUCLEOTIDE SEQUENCE [LARGE SCALE GENOMIC DNA]</scope>
    <source>
        <strain evidence="3">KCTC 52127</strain>
    </source>
</reference>
<keyword evidence="1" id="KW-0472">Membrane</keyword>